<dbReference type="Gene3D" id="3.40.50.720">
    <property type="entry name" value="NAD(P)-binding Rossmann-like Domain"/>
    <property type="match status" value="1"/>
</dbReference>
<name>A0A967F031_9PROT</name>
<dbReference type="Proteomes" id="UP000761264">
    <property type="component" value="Unassembled WGS sequence"/>
</dbReference>
<evidence type="ECO:0000256" key="1">
    <source>
        <dbReference type="ARBA" id="ARBA00022857"/>
    </source>
</evidence>
<dbReference type="InterPro" id="IPR013149">
    <property type="entry name" value="ADH-like_C"/>
</dbReference>
<dbReference type="InterPro" id="IPR014189">
    <property type="entry name" value="Quinone_OxRdtase_PIG3"/>
</dbReference>
<dbReference type="CDD" id="cd05276">
    <property type="entry name" value="p53_inducible_oxidoreductase"/>
    <property type="match status" value="1"/>
</dbReference>
<dbReference type="SMART" id="SM00829">
    <property type="entry name" value="PKS_ER"/>
    <property type="match status" value="1"/>
</dbReference>
<feature type="domain" description="Enoyl reductase (ER)" evidence="3">
    <location>
        <begin position="10"/>
        <end position="323"/>
    </location>
</feature>
<dbReference type="InterPro" id="IPR036291">
    <property type="entry name" value="NAD(P)-bd_dom_sf"/>
</dbReference>
<proteinExistence type="predicted"/>
<evidence type="ECO:0000313" key="5">
    <source>
        <dbReference type="Proteomes" id="UP000761264"/>
    </source>
</evidence>
<dbReference type="Pfam" id="PF00107">
    <property type="entry name" value="ADH_zinc_N"/>
    <property type="match status" value="1"/>
</dbReference>
<dbReference type="Gene3D" id="3.90.180.10">
    <property type="entry name" value="Medium-chain alcohol dehydrogenases, catalytic domain"/>
    <property type="match status" value="1"/>
</dbReference>
<dbReference type="PANTHER" id="PTHR48106:SF8">
    <property type="entry name" value="OS02G0805600 PROTEIN"/>
    <property type="match status" value="1"/>
</dbReference>
<keyword evidence="1" id="KW-0521">NADP</keyword>
<sequence length="326" mass="33672">MTAIEISAPGGPEVLVPTTRPVPQAAAGEVLIQIAAAGVNRPDVLQRLGGYPPPPGASDIPGLEIAGSIVALGEGVSGLSLGDKVTALVTGGGYAQYCAAPAVQCLPIPRGFDMKQAAALPETFFTVWVNVFERSGLKPGESFLVHGGTSGIGTTAIQLAKALGSRVFATAGSTEKVKACEDLGAERGINYREEDFVAVVKEATGGKGVDVVLDMVGGDYIQRNFKAMAPDGRLSFIAFLGGSKAEIDFTSVMLKRLTITGSTLRARPVEFKAGIAAALREKAWPLLESGQIGPVMAADFPLEEAAKAHALMESSSHIGKIVLTNG</sequence>
<evidence type="ECO:0000259" key="3">
    <source>
        <dbReference type="SMART" id="SM00829"/>
    </source>
</evidence>
<evidence type="ECO:0000313" key="4">
    <source>
        <dbReference type="EMBL" id="NIA70553.1"/>
    </source>
</evidence>
<comment type="caution">
    <text evidence="4">The sequence shown here is derived from an EMBL/GenBank/DDBJ whole genome shotgun (WGS) entry which is preliminary data.</text>
</comment>
<organism evidence="4 5">
    <name type="scientific">Pelagibius litoralis</name>
    <dbReference type="NCBI Taxonomy" id="374515"/>
    <lineage>
        <taxon>Bacteria</taxon>
        <taxon>Pseudomonadati</taxon>
        <taxon>Pseudomonadota</taxon>
        <taxon>Alphaproteobacteria</taxon>
        <taxon>Rhodospirillales</taxon>
        <taxon>Rhodovibrionaceae</taxon>
        <taxon>Pelagibius</taxon>
    </lineage>
</organism>
<dbReference type="SUPFAM" id="SSF50129">
    <property type="entry name" value="GroES-like"/>
    <property type="match status" value="1"/>
</dbReference>
<protein>
    <submittedName>
        <fullName evidence="4">NAD(P)H-quinone oxidoreductase</fullName>
    </submittedName>
</protein>
<keyword evidence="2" id="KW-0560">Oxidoreductase</keyword>
<dbReference type="GO" id="GO:0070402">
    <property type="term" value="F:NADPH binding"/>
    <property type="evidence" value="ECO:0007669"/>
    <property type="project" value="TreeGrafter"/>
</dbReference>
<dbReference type="EMBL" id="JAAQPH010000014">
    <property type="protein sequence ID" value="NIA70553.1"/>
    <property type="molecule type" value="Genomic_DNA"/>
</dbReference>
<accession>A0A967F031</accession>
<dbReference type="InterPro" id="IPR011032">
    <property type="entry name" value="GroES-like_sf"/>
</dbReference>
<dbReference type="Pfam" id="PF08240">
    <property type="entry name" value="ADH_N"/>
    <property type="match status" value="1"/>
</dbReference>
<dbReference type="NCBIfam" id="TIGR02824">
    <property type="entry name" value="quinone_pig3"/>
    <property type="match status" value="1"/>
</dbReference>
<dbReference type="SUPFAM" id="SSF51735">
    <property type="entry name" value="NAD(P)-binding Rossmann-fold domains"/>
    <property type="match status" value="1"/>
</dbReference>
<evidence type="ECO:0000256" key="2">
    <source>
        <dbReference type="ARBA" id="ARBA00023002"/>
    </source>
</evidence>
<dbReference type="InterPro" id="IPR020843">
    <property type="entry name" value="ER"/>
</dbReference>
<dbReference type="AlphaFoldDB" id="A0A967F031"/>
<dbReference type="GO" id="GO:0016651">
    <property type="term" value="F:oxidoreductase activity, acting on NAD(P)H"/>
    <property type="evidence" value="ECO:0007669"/>
    <property type="project" value="TreeGrafter"/>
</dbReference>
<keyword evidence="5" id="KW-1185">Reference proteome</keyword>
<gene>
    <name evidence="4" type="ORF">HBA54_18310</name>
</gene>
<reference evidence="4" key="1">
    <citation type="submission" date="2020-03" db="EMBL/GenBank/DDBJ databases">
        <title>Genome of Pelagibius litoralis DSM 21314T.</title>
        <authorList>
            <person name="Wang G."/>
        </authorList>
    </citation>
    <scope>NUCLEOTIDE SEQUENCE</scope>
    <source>
        <strain evidence="4">DSM 21314</strain>
    </source>
</reference>
<dbReference type="PANTHER" id="PTHR48106">
    <property type="entry name" value="QUINONE OXIDOREDUCTASE PIG3-RELATED"/>
    <property type="match status" value="1"/>
</dbReference>
<dbReference type="InterPro" id="IPR013154">
    <property type="entry name" value="ADH-like_N"/>
</dbReference>